<sequence length="174" mass="18279">MGCGESKHAVATVDTISKPSDSATITDGKTSTNVATETSNGDVNAPNGEKKDDSNGVTKEEIVPGNGELPSQVENVKDDGKKNDGAVVAEAKEDDGAAKEECKEEPKEKNVDNQETTPEKTTSEGDAAATKEEDSINQKNEENKQGPEAASSKEENIPKAEEKAAESKEDSKAN</sequence>
<dbReference type="Proteomes" id="UP001454036">
    <property type="component" value="Unassembled WGS sequence"/>
</dbReference>
<dbReference type="AlphaFoldDB" id="A0AAV3NM53"/>
<evidence type="ECO:0000256" key="1">
    <source>
        <dbReference type="SAM" id="MobiDB-lite"/>
    </source>
</evidence>
<dbReference type="EMBL" id="BAABME010000103">
    <property type="protein sequence ID" value="GAA0139596.1"/>
    <property type="molecule type" value="Genomic_DNA"/>
</dbReference>
<reference evidence="2 3" key="1">
    <citation type="submission" date="2024-01" db="EMBL/GenBank/DDBJ databases">
        <title>The complete chloroplast genome sequence of Lithospermum erythrorhizon: insights into the phylogenetic relationship among Boraginaceae species and the maternal lineages of purple gromwells.</title>
        <authorList>
            <person name="Okada T."/>
            <person name="Watanabe K."/>
        </authorList>
    </citation>
    <scope>NUCLEOTIDE SEQUENCE [LARGE SCALE GENOMIC DNA]</scope>
</reference>
<feature type="region of interest" description="Disordered" evidence="1">
    <location>
        <begin position="1"/>
        <end position="174"/>
    </location>
</feature>
<accession>A0AAV3NM53</accession>
<comment type="caution">
    <text evidence="2">The sequence shown here is derived from an EMBL/GenBank/DDBJ whole genome shotgun (WGS) entry which is preliminary data.</text>
</comment>
<feature type="compositionally biased region" description="Polar residues" evidence="1">
    <location>
        <begin position="14"/>
        <end position="42"/>
    </location>
</feature>
<name>A0AAV3NM53_LITER</name>
<keyword evidence="3" id="KW-1185">Reference proteome</keyword>
<protein>
    <submittedName>
        <fullName evidence="2">Uncharacterized protein</fullName>
    </submittedName>
</protein>
<proteinExistence type="predicted"/>
<organism evidence="2 3">
    <name type="scientific">Lithospermum erythrorhizon</name>
    <name type="common">Purple gromwell</name>
    <name type="synonym">Lithospermum officinale var. erythrorhizon</name>
    <dbReference type="NCBI Taxonomy" id="34254"/>
    <lineage>
        <taxon>Eukaryota</taxon>
        <taxon>Viridiplantae</taxon>
        <taxon>Streptophyta</taxon>
        <taxon>Embryophyta</taxon>
        <taxon>Tracheophyta</taxon>
        <taxon>Spermatophyta</taxon>
        <taxon>Magnoliopsida</taxon>
        <taxon>eudicotyledons</taxon>
        <taxon>Gunneridae</taxon>
        <taxon>Pentapetalae</taxon>
        <taxon>asterids</taxon>
        <taxon>lamiids</taxon>
        <taxon>Boraginales</taxon>
        <taxon>Boraginaceae</taxon>
        <taxon>Boraginoideae</taxon>
        <taxon>Lithospermeae</taxon>
        <taxon>Lithospermum</taxon>
    </lineage>
</organism>
<feature type="compositionally biased region" description="Basic and acidic residues" evidence="1">
    <location>
        <begin position="48"/>
        <end position="62"/>
    </location>
</feature>
<gene>
    <name evidence="2" type="ORF">LIER_01111</name>
</gene>
<evidence type="ECO:0000313" key="2">
    <source>
        <dbReference type="EMBL" id="GAA0139596.1"/>
    </source>
</evidence>
<feature type="compositionally biased region" description="Basic and acidic residues" evidence="1">
    <location>
        <begin position="75"/>
        <end position="174"/>
    </location>
</feature>
<evidence type="ECO:0000313" key="3">
    <source>
        <dbReference type="Proteomes" id="UP001454036"/>
    </source>
</evidence>